<feature type="transmembrane region" description="Helical" evidence="1">
    <location>
        <begin position="310"/>
        <end position="333"/>
    </location>
</feature>
<keyword evidence="1" id="KW-1133">Transmembrane helix</keyword>
<keyword evidence="3" id="KW-1185">Reference proteome</keyword>
<feature type="transmembrane region" description="Helical" evidence="1">
    <location>
        <begin position="83"/>
        <end position="104"/>
    </location>
</feature>
<accession>A0ABQ8TW56</accession>
<feature type="transmembrane region" description="Helical" evidence="1">
    <location>
        <begin position="189"/>
        <end position="207"/>
    </location>
</feature>
<dbReference type="PANTHER" id="PTHR12242:SF49">
    <property type="entry name" value="HEADBUTT, ISOFORM E"/>
    <property type="match status" value="1"/>
</dbReference>
<dbReference type="Proteomes" id="UP001148838">
    <property type="component" value="Unassembled WGS sequence"/>
</dbReference>
<gene>
    <name evidence="2" type="ORF">ANN_01975</name>
</gene>
<evidence type="ECO:0008006" key="4">
    <source>
        <dbReference type="Google" id="ProtNLM"/>
    </source>
</evidence>
<evidence type="ECO:0000313" key="3">
    <source>
        <dbReference type="Proteomes" id="UP001148838"/>
    </source>
</evidence>
<keyword evidence="1" id="KW-0472">Membrane</keyword>
<feature type="transmembrane region" description="Helical" evidence="1">
    <location>
        <begin position="353"/>
        <end position="378"/>
    </location>
</feature>
<dbReference type="Pfam" id="PF21534">
    <property type="entry name" value="Rost"/>
    <property type="match status" value="2"/>
</dbReference>
<reference evidence="2 3" key="1">
    <citation type="journal article" date="2022" name="Allergy">
        <title>Genome assembly and annotation of Periplaneta americana reveal a comprehensive cockroach allergen profile.</title>
        <authorList>
            <person name="Wang L."/>
            <person name="Xiong Q."/>
            <person name="Saelim N."/>
            <person name="Wang L."/>
            <person name="Nong W."/>
            <person name="Wan A.T."/>
            <person name="Shi M."/>
            <person name="Liu X."/>
            <person name="Cao Q."/>
            <person name="Hui J.H.L."/>
            <person name="Sookrung N."/>
            <person name="Leung T.F."/>
            <person name="Tungtrongchitr A."/>
            <person name="Tsui S.K.W."/>
        </authorList>
    </citation>
    <scope>NUCLEOTIDE SEQUENCE [LARGE SCALE GENOMIC DNA]</scope>
    <source>
        <strain evidence="2">PWHHKU_190912</strain>
    </source>
</reference>
<feature type="transmembrane region" description="Helical" evidence="1">
    <location>
        <begin position="42"/>
        <end position="62"/>
    </location>
</feature>
<keyword evidence="1" id="KW-0812">Transmembrane</keyword>
<dbReference type="EMBL" id="JAJSOF020000003">
    <property type="protein sequence ID" value="KAJ4450548.1"/>
    <property type="molecule type" value="Genomic_DNA"/>
</dbReference>
<dbReference type="InterPro" id="IPR049352">
    <property type="entry name" value="Rost"/>
</dbReference>
<feature type="transmembrane region" description="Helical" evidence="1">
    <location>
        <begin position="251"/>
        <end position="273"/>
    </location>
</feature>
<feature type="transmembrane region" description="Helical" evidence="1">
    <location>
        <begin position="285"/>
        <end position="303"/>
    </location>
</feature>
<evidence type="ECO:0000256" key="1">
    <source>
        <dbReference type="SAM" id="Phobius"/>
    </source>
</evidence>
<organism evidence="2 3">
    <name type="scientific">Periplaneta americana</name>
    <name type="common">American cockroach</name>
    <name type="synonym">Blatta americana</name>
    <dbReference type="NCBI Taxonomy" id="6978"/>
    <lineage>
        <taxon>Eukaryota</taxon>
        <taxon>Metazoa</taxon>
        <taxon>Ecdysozoa</taxon>
        <taxon>Arthropoda</taxon>
        <taxon>Hexapoda</taxon>
        <taxon>Insecta</taxon>
        <taxon>Pterygota</taxon>
        <taxon>Neoptera</taxon>
        <taxon>Polyneoptera</taxon>
        <taxon>Dictyoptera</taxon>
        <taxon>Blattodea</taxon>
        <taxon>Blattoidea</taxon>
        <taxon>Blattidae</taxon>
        <taxon>Blattinae</taxon>
        <taxon>Periplaneta</taxon>
    </lineage>
</organism>
<evidence type="ECO:0000313" key="2">
    <source>
        <dbReference type="EMBL" id="KAJ4450548.1"/>
    </source>
</evidence>
<protein>
    <recommendedName>
        <fullName evidence="4">Protein rolling stone-like</fullName>
    </recommendedName>
</protein>
<comment type="caution">
    <text evidence="2">The sequence shown here is derived from an EMBL/GenBank/DDBJ whole genome shotgun (WGS) entry which is preliminary data.</text>
</comment>
<proteinExistence type="predicted"/>
<sequence length="411" mass="46481">MMKTLWRREINSRCLGFSHEQPGQFVKSQWQRNEGVSIVYLAYRWLFAVFFLSVWIFSFISARRQNSPTENFLSKWPIYLTNWGYSLCTAQALLGAGLVTHRLVKERVTGSCDPYPLQQRDTRDQLLNDAIEDSVGFTEGHASMPARYARRLARCTGCCTPARCGHCICLHVVVGFTEDHASMPVVYKVYWLLHTLAVVIAFVCMLLPRKYARRLQGVLAAAHPRCGHCICLHVVVGFTEGHASMPVVYKVYWLLHTLAVVIAFGITGSYFVVDYDPAVHTLSSLNLLMHAFNSVLMVLDLLVVDHPFRLFHFCWSLLFIVVYFVFTVVYHFSGGTGKHNMPFIYPALNWAKPAATVPIAILGTLSVFVSHVCTWLVVLARRRIAQARLGSSIRPAVTSHLDGRNSVRLKL</sequence>
<dbReference type="PANTHER" id="PTHR12242">
    <property type="entry name" value="OS02G0130600 PROTEIN-RELATED"/>
    <property type="match status" value="1"/>
</dbReference>
<name>A0ABQ8TW56_PERAM</name>